<evidence type="ECO:0000256" key="2">
    <source>
        <dbReference type="ARBA" id="ARBA00022737"/>
    </source>
</evidence>
<accession>A0A3L6PSA1</accession>
<gene>
    <name evidence="5" type="ORF">C2845_PM16G17780</name>
</gene>
<dbReference type="InterPro" id="IPR004146">
    <property type="entry name" value="DC1"/>
</dbReference>
<feature type="domain" description="Phorbol-ester/DAG-type" evidence="4">
    <location>
        <begin position="17"/>
        <end position="71"/>
    </location>
</feature>
<dbReference type="PANTHER" id="PTHR46288">
    <property type="entry name" value="PHORBOL-ESTER/DAG-TYPE DOMAIN-CONTAINING PROTEIN"/>
    <property type="match status" value="1"/>
</dbReference>
<dbReference type="InterPro" id="IPR002219">
    <property type="entry name" value="PKC_DAG/PE"/>
</dbReference>
<dbReference type="EMBL" id="PQIB02000015">
    <property type="protein sequence ID" value="RLM64608.1"/>
    <property type="molecule type" value="Genomic_DNA"/>
</dbReference>
<comment type="caution">
    <text evidence="5">The sequence shown here is derived from an EMBL/GenBank/DDBJ whole genome shotgun (WGS) entry which is preliminary data.</text>
</comment>
<keyword evidence="2" id="KW-0677">Repeat</keyword>
<evidence type="ECO:0000259" key="4">
    <source>
        <dbReference type="PROSITE" id="PS50081"/>
    </source>
</evidence>
<evidence type="ECO:0000256" key="3">
    <source>
        <dbReference type="ARBA" id="ARBA00022833"/>
    </source>
</evidence>
<sequence>METMSQDGYTLAHISHLHDLHLADIPAGAPPPRCHACGLDCARSAYRCAPCGYALHPACARTGRTRLVLHCHHCQFDLHLPCAALPADAVAARAHRHPLSLAYDNPHRGGGKGMVVICTVCEQGIIPEQWFYRCSACADFAGHVGCVVPDALAKGVYARVDMHKVRAEREAGETAALLQQYQQMSARSRACSPATPRPC</sequence>
<dbReference type="PROSITE" id="PS50081">
    <property type="entry name" value="ZF_DAG_PE_2"/>
    <property type="match status" value="1"/>
</dbReference>
<protein>
    <recommendedName>
        <fullName evidence="4">Phorbol-ester/DAG-type domain-containing protein</fullName>
    </recommendedName>
</protein>
<reference evidence="6" key="1">
    <citation type="journal article" date="2019" name="Nat. Commun.">
        <title>The genome of broomcorn millet.</title>
        <authorList>
            <person name="Zou C."/>
            <person name="Miki D."/>
            <person name="Li D."/>
            <person name="Tang Q."/>
            <person name="Xiao L."/>
            <person name="Rajput S."/>
            <person name="Deng P."/>
            <person name="Jia W."/>
            <person name="Huang R."/>
            <person name="Zhang M."/>
            <person name="Sun Y."/>
            <person name="Hu J."/>
            <person name="Fu X."/>
            <person name="Schnable P.S."/>
            <person name="Li F."/>
            <person name="Zhang H."/>
            <person name="Feng B."/>
            <person name="Zhu X."/>
            <person name="Liu R."/>
            <person name="Schnable J.C."/>
            <person name="Zhu J.-K."/>
            <person name="Zhang H."/>
        </authorList>
    </citation>
    <scope>NUCLEOTIDE SEQUENCE [LARGE SCALE GENOMIC DNA]</scope>
</reference>
<keyword evidence="6" id="KW-1185">Reference proteome</keyword>
<dbReference type="PANTHER" id="PTHR46288:SF80">
    <property type="entry name" value="CYSTEINE_HISTIDINE-RICH C1 DOMAIN FAMILY PROTEIN"/>
    <property type="match status" value="1"/>
</dbReference>
<evidence type="ECO:0000313" key="6">
    <source>
        <dbReference type="Proteomes" id="UP000275267"/>
    </source>
</evidence>
<name>A0A3L6PSA1_PANMI</name>
<keyword evidence="1" id="KW-0479">Metal-binding</keyword>
<evidence type="ECO:0000256" key="1">
    <source>
        <dbReference type="ARBA" id="ARBA00022723"/>
    </source>
</evidence>
<dbReference type="OrthoDB" id="721399at2759"/>
<keyword evidence="3" id="KW-0862">Zinc</keyword>
<dbReference type="AlphaFoldDB" id="A0A3L6PSA1"/>
<dbReference type="InterPro" id="IPR046349">
    <property type="entry name" value="C1-like_sf"/>
</dbReference>
<dbReference type="Proteomes" id="UP000275267">
    <property type="component" value="Unassembled WGS sequence"/>
</dbReference>
<proteinExistence type="predicted"/>
<dbReference type="GO" id="GO:0046872">
    <property type="term" value="F:metal ion binding"/>
    <property type="evidence" value="ECO:0007669"/>
    <property type="project" value="UniProtKB-KW"/>
</dbReference>
<dbReference type="SUPFAM" id="SSF57889">
    <property type="entry name" value="Cysteine-rich domain"/>
    <property type="match status" value="2"/>
</dbReference>
<organism evidence="5 6">
    <name type="scientific">Panicum miliaceum</name>
    <name type="common">Proso millet</name>
    <name type="synonym">Broomcorn millet</name>
    <dbReference type="NCBI Taxonomy" id="4540"/>
    <lineage>
        <taxon>Eukaryota</taxon>
        <taxon>Viridiplantae</taxon>
        <taxon>Streptophyta</taxon>
        <taxon>Embryophyta</taxon>
        <taxon>Tracheophyta</taxon>
        <taxon>Spermatophyta</taxon>
        <taxon>Magnoliopsida</taxon>
        <taxon>Liliopsida</taxon>
        <taxon>Poales</taxon>
        <taxon>Poaceae</taxon>
        <taxon>PACMAD clade</taxon>
        <taxon>Panicoideae</taxon>
        <taxon>Panicodae</taxon>
        <taxon>Paniceae</taxon>
        <taxon>Panicinae</taxon>
        <taxon>Panicum</taxon>
        <taxon>Panicum sect. Panicum</taxon>
    </lineage>
</organism>
<dbReference type="Pfam" id="PF03107">
    <property type="entry name" value="C1_2"/>
    <property type="match status" value="2"/>
</dbReference>
<evidence type="ECO:0000313" key="5">
    <source>
        <dbReference type="EMBL" id="RLM64608.1"/>
    </source>
</evidence>